<dbReference type="EMBL" id="CP065053">
    <property type="protein sequence ID" value="QPI49258.1"/>
    <property type="molecule type" value="Genomic_DNA"/>
</dbReference>
<keyword evidence="2" id="KW-1185">Reference proteome</keyword>
<accession>A0AA48WCM1</accession>
<organism evidence="1 2">
    <name type="scientific">Massilia antarctica</name>
    <dbReference type="NCBI Taxonomy" id="2765360"/>
    <lineage>
        <taxon>Bacteria</taxon>
        <taxon>Pseudomonadati</taxon>
        <taxon>Pseudomonadota</taxon>
        <taxon>Betaproteobacteria</taxon>
        <taxon>Burkholderiales</taxon>
        <taxon>Oxalobacteraceae</taxon>
        <taxon>Telluria group</taxon>
        <taxon>Massilia</taxon>
    </lineage>
</organism>
<protein>
    <submittedName>
        <fullName evidence="1">Uncharacterized protein</fullName>
    </submittedName>
</protein>
<dbReference type="RefSeq" id="WP_206088821.1">
    <property type="nucleotide sequence ID" value="NZ_CP065053.1"/>
</dbReference>
<evidence type="ECO:0000313" key="2">
    <source>
        <dbReference type="Proteomes" id="UP000662888"/>
    </source>
</evidence>
<evidence type="ECO:0000313" key="1">
    <source>
        <dbReference type="EMBL" id="QPI49258.1"/>
    </source>
</evidence>
<sequence>MATPAPFKTSTVDAKKPVVDDKLKPTAEMHILVGGPYTVDGEEHRYGHTALRIISKGVDTTYDFGRYGKVTGTFGESGDGILRVWTDFKPYIASENALKRKTTGFVYAIFDHQAAAVTTHFDSLIKSGTAYPNKNRTAMKVYRLNTDYHALGPNCTTLSLDGATKALPKIDDGSEKYNKPADVLSMGERLALTAKGGAPRLFLPDNLLKFLSGGSLEKPIRTDVYGGGK</sequence>
<reference evidence="1 2" key="1">
    <citation type="submission" date="2020-11" db="EMBL/GenBank/DDBJ databases">
        <authorList>
            <person name="Sun Q."/>
        </authorList>
    </citation>
    <scope>NUCLEOTIDE SEQUENCE [LARGE SCALE GENOMIC DNA]</scope>
    <source>
        <strain evidence="1 2">P8398</strain>
    </source>
</reference>
<name>A0AA48WCM1_9BURK</name>
<dbReference type="Proteomes" id="UP000662888">
    <property type="component" value="Chromosome"/>
</dbReference>
<gene>
    <name evidence="1" type="ORF">IV454_28025</name>
</gene>
<proteinExistence type="predicted"/>